<sequence length="51" mass="5302">MPEIHGRYVSAGAALSASAKARNSSLGVVPPSWSVIGRAAGLIFFARFKAQ</sequence>
<dbReference type="HOGENOM" id="CLU_3097086_0_0_4"/>
<protein>
    <submittedName>
        <fullName evidence="1">Uncharacterized protein</fullName>
    </submittedName>
</protein>
<gene>
    <name evidence="1" type="ordered locus">CV_1181</name>
</gene>
<accession>Q7NYU1</accession>
<reference evidence="1 2" key="1">
    <citation type="journal article" date="2003" name="Proc. Natl. Acad. Sci. U.S.A.">
        <title>The complete genome sequence of Chromobacterium violaceum reveals remarkable and exploitable bacterial adaptability.</title>
        <authorList>
            <person name="Vasconcelos A.T.R."/>
            <person name="de Almeida D.F."/>
            <person name="Almeida F.C."/>
            <person name="de Almeida L.G.P."/>
            <person name="de Almeida R."/>
            <person name="Goncalves J.A.A."/>
            <person name="Andrade E.M."/>
            <person name="Antonio R.V."/>
            <person name="Araripe J."/>
            <person name="de Araujo M.F.F."/>
            <person name="Filho S.A."/>
            <person name="Azevedo V."/>
            <person name="Batista A.J."/>
            <person name="Bataus L.A.M."/>
            <person name="Batista J.S."/>
            <person name="Belo A."/>
            <person name="vander Berg C."/>
            <person name="Blamey J."/>
            <person name="Bogo M."/>
            <person name="Bonato S."/>
            <person name="Bordignon J."/>
            <person name="Brito C.A."/>
            <person name="Brocchi M."/>
            <person name="Burity H.A."/>
            <person name="Camargo A.A."/>
            <person name="Cardoso D.D.P."/>
            <person name="Carneiro N.P."/>
            <person name="Carraro D.M."/>
            <person name="Carvalho C.M.B."/>
            <person name="Cascardo J.C.M."/>
            <person name="Cavada B.S."/>
            <person name="Chueire L.M.O."/>
            <person name="Pasa T.B.C."/>
            <person name="Duran N."/>
            <person name="Fagundes N."/>
            <person name="Falcao C.L."/>
            <person name="Fantinatti F."/>
            <person name="Farias I.P."/>
            <person name="Felipe M.S.S."/>
            <person name="Ferrari L.P."/>
            <person name="Ferro J.A."/>
            <person name="Ferro M.I.T."/>
            <person name="Franco G.R."/>
            <person name="Freitas N.S.A."/>
            <person name="Furlan L.R."/>
            <person name="Gazzinelli R.T."/>
            <person name="Gomes E.A."/>
            <person name="Goncalves P.R."/>
            <person name="Grangeiro T.B."/>
            <person name="Grattapaglia D."/>
            <person name="Grisard E.C."/>
            <person name="Guimaraes C.T."/>
            <person name="Hanna E.S."/>
            <person name="Hungria M."/>
            <person name="Jardim S.N."/>
            <person name="Laurino J."/>
            <person name="Leoi L.C.T."/>
            <person name="Fassarella L."/>
            <person name="Lima A."/>
            <person name="Loureiro M.F."/>
            <person name="Lyra M.C.P."/>
            <person name="Macedo M."/>
            <person name="Madeira H.M.F."/>
            <person name="Manfio G.P."/>
            <person name="Maranhao A.Q."/>
            <person name="Martins W.S."/>
            <person name="di Mauro S.M.Z."/>
            <person name="de Medeiros S.R.B."/>
            <person name="Meissner R.D.V."/>
            <person name="Menck C.F.M."/>
            <person name="Moreira M.A.M."/>
            <person name="Nascimento F.F."/>
            <person name="Nicolas M.F."/>
            <person name="Oliveira J.G."/>
            <person name="Oliveira S.C."/>
            <person name="Paixao R.F.C."/>
            <person name="Parente J.A."/>
            <person name="Pedrosa F.O."/>
            <person name="Pena S.J.D."/>
            <person name="Perreira J.O."/>
            <person name="Perreira M."/>
            <person name="Pinto L.S.R.C."/>
            <person name="Pinto L.S."/>
            <person name="Porto J.I.R."/>
            <person name="Potrich D.P."/>
            <person name="Neto C.E.R."/>
            <person name="Reis A.M.M."/>
            <person name="Rigo L.U."/>
            <person name="Rondinelli E."/>
            <person name="dos Santos E.B.P."/>
            <person name="Santos F.R."/>
            <person name="Schneider M.P.C."/>
            <person name="Seuanez H.N."/>
            <person name="Silva A.M.R."/>
            <person name="da Silva A.L.C."/>
            <person name="Silva D.W."/>
            <person name="Silva R."/>
            <person name="Simoes I.C."/>
            <person name="Simon D."/>
            <person name="Soares C.M.A."/>
            <person name="Soares R.B.A."/>
            <person name="Souza E.M."/>
            <person name="Souza K.R.L."/>
            <person name="Souza R.C."/>
            <person name="Steffens M.B.R."/>
            <person name="Steindel M."/>
            <person name="Teixeira S.R."/>
            <person name="Urmenyi T."/>
            <person name="Vettore A."/>
            <person name="Wassem R."/>
            <person name="Zaha A."/>
            <person name="Simpson A.J.G."/>
        </authorList>
    </citation>
    <scope>NUCLEOTIDE SEQUENCE [LARGE SCALE GENOMIC DNA]</scope>
    <source>
        <strain evidence="2">ATCC 12472 / DSM 30191 / JCM 1249 / NBRC 12614 / NCIMB 9131 / NCTC 9757</strain>
    </source>
</reference>
<dbReference type="Proteomes" id="UP000001424">
    <property type="component" value="Chromosome"/>
</dbReference>
<organism evidence="1 2">
    <name type="scientific">Chromobacterium violaceum (strain ATCC 12472 / DSM 30191 / JCM 1249 / CCUG 213 / NBRC 12614 / NCIMB 9131 / NCTC 9757 / MK)</name>
    <dbReference type="NCBI Taxonomy" id="243365"/>
    <lineage>
        <taxon>Bacteria</taxon>
        <taxon>Pseudomonadati</taxon>
        <taxon>Pseudomonadota</taxon>
        <taxon>Betaproteobacteria</taxon>
        <taxon>Neisseriales</taxon>
        <taxon>Chromobacteriaceae</taxon>
        <taxon>Chromobacterium</taxon>
    </lineage>
</organism>
<keyword evidence="2" id="KW-1185">Reference proteome</keyword>
<dbReference type="KEGG" id="cvi:CV_1181"/>
<dbReference type="STRING" id="243365.CV_1181"/>
<evidence type="ECO:0000313" key="2">
    <source>
        <dbReference type="Proteomes" id="UP000001424"/>
    </source>
</evidence>
<dbReference type="AlphaFoldDB" id="Q7NYU1"/>
<proteinExistence type="predicted"/>
<dbReference type="EMBL" id="AE016825">
    <property type="protein sequence ID" value="AAQ58856.1"/>
    <property type="molecule type" value="Genomic_DNA"/>
</dbReference>
<evidence type="ECO:0000313" key="1">
    <source>
        <dbReference type="EMBL" id="AAQ58856.1"/>
    </source>
</evidence>
<name>Q7NYU1_CHRVO</name>